<keyword evidence="3" id="KW-1185">Reference proteome</keyword>
<evidence type="ECO:0000256" key="1">
    <source>
        <dbReference type="SAM" id="MobiDB-lite"/>
    </source>
</evidence>
<evidence type="ECO:0000313" key="2">
    <source>
        <dbReference type="EMBL" id="KZO90167.1"/>
    </source>
</evidence>
<proteinExistence type="predicted"/>
<dbReference type="EMBL" id="KV417349">
    <property type="protein sequence ID" value="KZO90167.1"/>
    <property type="molecule type" value="Genomic_DNA"/>
</dbReference>
<feature type="compositionally biased region" description="Polar residues" evidence="1">
    <location>
        <begin position="1"/>
        <end position="14"/>
    </location>
</feature>
<sequence>MRQSSHPMQRSRSMTPAELSLKPRGDDAALEQPPVMHSASAAPKESMIRIPRTFNRHPAAVEAPRDIVITGVARSKPSMSKLELTALLPPLMVITTVMPKASSEPENTRKPAVACHIEVSLAVLLPQKAKGMLLIAQEIEDAIGAVEYGELDVALEAGSDGLAASKRFKQVFYS</sequence>
<gene>
    <name evidence="2" type="ORF">CALVIDRAFT_411878</name>
</gene>
<evidence type="ECO:0000313" key="3">
    <source>
        <dbReference type="Proteomes" id="UP000076738"/>
    </source>
</evidence>
<name>A0A167G4U9_CALVF</name>
<organism evidence="2 3">
    <name type="scientific">Calocera viscosa (strain TUFC12733)</name>
    <dbReference type="NCBI Taxonomy" id="1330018"/>
    <lineage>
        <taxon>Eukaryota</taxon>
        <taxon>Fungi</taxon>
        <taxon>Dikarya</taxon>
        <taxon>Basidiomycota</taxon>
        <taxon>Agaricomycotina</taxon>
        <taxon>Dacrymycetes</taxon>
        <taxon>Dacrymycetales</taxon>
        <taxon>Dacrymycetaceae</taxon>
        <taxon>Calocera</taxon>
    </lineage>
</organism>
<reference evidence="2 3" key="1">
    <citation type="journal article" date="2016" name="Mol. Biol. Evol.">
        <title>Comparative Genomics of Early-Diverging Mushroom-Forming Fungi Provides Insights into the Origins of Lignocellulose Decay Capabilities.</title>
        <authorList>
            <person name="Nagy L.G."/>
            <person name="Riley R."/>
            <person name="Tritt A."/>
            <person name="Adam C."/>
            <person name="Daum C."/>
            <person name="Floudas D."/>
            <person name="Sun H."/>
            <person name="Yadav J.S."/>
            <person name="Pangilinan J."/>
            <person name="Larsson K.H."/>
            <person name="Matsuura K."/>
            <person name="Barry K."/>
            <person name="Labutti K."/>
            <person name="Kuo R."/>
            <person name="Ohm R.A."/>
            <person name="Bhattacharya S.S."/>
            <person name="Shirouzu T."/>
            <person name="Yoshinaga Y."/>
            <person name="Martin F.M."/>
            <person name="Grigoriev I.V."/>
            <person name="Hibbett D.S."/>
        </authorList>
    </citation>
    <scope>NUCLEOTIDE SEQUENCE [LARGE SCALE GENOMIC DNA]</scope>
    <source>
        <strain evidence="2 3">TUFC12733</strain>
    </source>
</reference>
<dbReference type="Proteomes" id="UP000076738">
    <property type="component" value="Unassembled WGS sequence"/>
</dbReference>
<protein>
    <submittedName>
        <fullName evidence="2">Uncharacterized protein</fullName>
    </submittedName>
</protein>
<dbReference type="AlphaFoldDB" id="A0A167G4U9"/>
<feature type="region of interest" description="Disordered" evidence="1">
    <location>
        <begin position="1"/>
        <end position="44"/>
    </location>
</feature>
<accession>A0A167G4U9</accession>